<evidence type="ECO:0000259" key="1">
    <source>
        <dbReference type="Pfam" id="PF07944"/>
    </source>
</evidence>
<protein>
    <recommendedName>
        <fullName evidence="1">Non-reducing end beta-L-arabinofuranosidase-like GH127 catalytic domain-containing protein</fullName>
    </recommendedName>
</protein>
<dbReference type="InterPro" id="IPR012878">
    <property type="entry name" value="Beta-AFase-like_GH127_cat"/>
</dbReference>
<dbReference type="PANTHER" id="PTHR31151:SF0">
    <property type="entry name" value="PROLINE-TRNA LIGASE (DUF1680)"/>
    <property type="match status" value="1"/>
</dbReference>
<accession>A0A6G1GKW2</accession>
<gene>
    <name evidence="2" type="ORF">K402DRAFT_425448</name>
</gene>
<reference evidence="2" key="1">
    <citation type="journal article" date="2020" name="Stud. Mycol.">
        <title>101 Dothideomycetes genomes: a test case for predicting lifestyles and emergence of pathogens.</title>
        <authorList>
            <person name="Haridas S."/>
            <person name="Albert R."/>
            <person name="Binder M."/>
            <person name="Bloem J."/>
            <person name="Labutti K."/>
            <person name="Salamov A."/>
            <person name="Andreopoulos B."/>
            <person name="Baker S."/>
            <person name="Barry K."/>
            <person name="Bills G."/>
            <person name="Bluhm B."/>
            <person name="Cannon C."/>
            <person name="Castanera R."/>
            <person name="Culley D."/>
            <person name="Daum C."/>
            <person name="Ezra D."/>
            <person name="Gonzalez J."/>
            <person name="Henrissat B."/>
            <person name="Kuo A."/>
            <person name="Liang C."/>
            <person name="Lipzen A."/>
            <person name="Lutzoni F."/>
            <person name="Magnuson J."/>
            <person name="Mondo S."/>
            <person name="Nolan M."/>
            <person name="Ohm R."/>
            <person name="Pangilinan J."/>
            <person name="Park H.-J."/>
            <person name="Ramirez L."/>
            <person name="Alfaro M."/>
            <person name="Sun H."/>
            <person name="Tritt A."/>
            <person name="Yoshinaga Y."/>
            <person name="Zwiers L.-H."/>
            <person name="Turgeon B."/>
            <person name="Goodwin S."/>
            <person name="Spatafora J."/>
            <person name="Crous P."/>
            <person name="Grigoriev I."/>
        </authorList>
    </citation>
    <scope>NUCLEOTIDE SEQUENCE</scope>
    <source>
        <strain evidence="2">CBS 113979</strain>
    </source>
</reference>
<sequence>MESYPPNSSDKSEKLAPFKYDTFHVGSIKASGWLRNQLQLCADGLGGHMYDFYRYIQRSSWLGGDWEYSPLNEAAPYWFNYIVPLAWTLDDARLKAQAKSFLDYVLEAQAEDGWLGPETTKATRGIWARSLLCFGLVQYAEAEPAETERIVTAMHRFTILVHAMLERDFEGLIQQPGDVFDRGGFGNARTHELVMSLQWLYESHPRDNSHTIWKTMELMFEGGRKSHGDWTAFFTTEAFPKLGTPDIKTNIFTHGVNLIEGLRYPSLLHRMTQEEFLADQTRNAVDMTYKYHSSRSGTVIADEHLGGLSAQRGSETCMSVEMIYSMAWLHRYQGFNDYADKAEAAAFNALPAAISPDWWSHTYVIQTNQPWSKKLDKSPFNDVNEYGNTYSLEPDYPCCTVNHPQAYPKYVTSSYVFDKKGGIVHALLGPTNLTTSISGKPVEIICTTNYPFSGLLKYSITTPTDLTFSIRIPDWTFLDKSTFSLADSPPSPIHPTPAGLHTLHIPGSPTLTSLTLQLAAIPRIVPRNGTVSIYRGALLFALSPAYTSTPRPALDWKTFQPLPISETTTQTFDHDLSPTSLWKYAIDPSTLEAEDAWCDGDEILASPVWSREKTPCVMWVDAWEIEWPVEGEEGSGVVGETPVGKAVRVVGERTRVRLVPYGAAKLHVAEFPVVDGRDLT</sequence>
<feature type="domain" description="Non-reducing end beta-L-arabinofuranosidase-like GH127 catalytic" evidence="1">
    <location>
        <begin position="314"/>
        <end position="410"/>
    </location>
</feature>
<evidence type="ECO:0000313" key="3">
    <source>
        <dbReference type="Proteomes" id="UP000800041"/>
    </source>
</evidence>
<dbReference type="PANTHER" id="PTHR31151">
    <property type="entry name" value="PROLINE-TRNA LIGASE (DUF1680)"/>
    <property type="match status" value="1"/>
</dbReference>
<organism evidence="2 3">
    <name type="scientific">Aulographum hederae CBS 113979</name>
    <dbReference type="NCBI Taxonomy" id="1176131"/>
    <lineage>
        <taxon>Eukaryota</taxon>
        <taxon>Fungi</taxon>
        <taxon>Dikarya</taxon>
        <taxon>Ascomycota</taxon>
        <taxon>Pezizomycotina</taxon>
        <taxon>Dothideomycetes</taxon>
        <taxon>Pleosporomycetidae</taxon>
        <taxon>Aulographales</taxon>
        <taxon>Aulographaceae</taxon>
    </lineage>
</organism>
<name>A0A6G1GKW2_9PEZI</name>
<keyword evidence="3" id="KW-1185">Reference proteome</keyword>
<evidence type="ECO:0000313" key="2">
    <source>
        <dbReference type="EMBL" id="KAF1981397.1"/>
    </source>
</evidence>
<dbReference type="AlphaFoldDB" id="A0A6G1GKW2"/>
<dbReference type="Proteomes" id="UP000800041">
    <property type="component" value="Unassembled WGS sequence"/>
</dbReference>
<proteinExistence type="predicted"/>
<dbReference type="OrthoDB" id="5358475at2759"/>
<dbReference type="Pfam" id="PF07944">
    <property type="entry name" value="Beta-AFase-like_GH127_cat"/>
    <property type="match status" value="1"/>
</dbReference>
<dbReference type="EMBL" id="ML977200">
    <property type="protein sequence ID" value="KAF1981397.1"/>
    <property type="molecule type" value="Genomic_DNA"/>
</dbReference>